<dbReference type="RefSeq" id="XP_001795682.1">
    <property type="nucleotide sequence ID" value="XM_001795630.1"/>
</dbReference>
<evidence type="ECO:0000313" key="1">
    <source>
        <dbReference type="EMBL" id="QRD02300.1"/>
    </source>
</evidence>
<protein>
    <submittedName>
        <fullName evidence="1">Uncharacterized protein</fullName>
    </submittedName>
</protein>
<keyword evidence="2" id="KW-1185">Reference proteome</keyword>
<proteinExistence type="predicted"/>
<name>A0A7U2I588_PHANO</name>
<dbReference type="AlphaFoldDB" id="A0A7U2I588"/>
<dbReference type="KEGG" id="pno:SNOG_05275"/>
<dbReference type="VEuPathDB" id="FungiDB:JI435_052750"/>
<gene>
    <name evidence="1" type="ORF">JI435_052750</name>
</gene>
<dbReference type="EMBL" id="CP069035">
    <property type="protein sequence ID" value="QRD02300.1"/>
    <property type="molecule type" value="Genomic_DNA"/>
</dbReference>
<sequence length="181" mass="19869">MARTKSTPKRAPDFAPTINTEILHRAANNPNQPYEPLQPARLGEVQIQPEWTSAMIAQAQAAKKDQDLRKAQDFITVAIVDRSAVSNSDVKWAMNIGCLLKAEVVGGALGVPAVQNQAVRAPLTRENLAAFLGEDWESDKLSDLEEFSALNPEREQEILKGGVVVFCMALYLRHMQGAETT</sequence>
<reference evidence="2" key="1">
    <citation type="journal article" date="2021" name="BMC Genomics">
        <title>Chromosome-level genome assembly and manually-curated proteome of model necrotroph Parastagonospora nodorum Sn15 reveals a genome-wide trove of candidate effector homologs, and redundancy of virulence-related functions within an accessory chromosome.</title>
        <authorList>
            <person name="Bertazzoni S."/>
            <person name="Jones D.A.B."/>
            <person name="Phan H.T."/>
            <person name="Tan K.-C."/>
            <person name="Hane J.K."/>
        </authorList>
    </citation>
    <scope>NUCLEOTIDE SEQUENCE [LARGE SCALE GENOMIC DNA]</scope>
    <source>
        <strain evidence="2">SN15 / ATCC MYA-4574 / FGSC 10173)</strain>
    </source>
</reference>
<evidence type="ECO:0000313" key="2">
    <source>
        <dbReference type="Proteomes" id="UP000663193"/>
    </source>
</evidence>
<accession>A0A7U2I588</accession>
<dbReference type="Proteomes" id="UP000663193">
    <property type="component" value="Chromosome 13"/>
</dbReference>
<organism evidence="1 2">
    <name type="scientific">Phaeosphaeria nodorum (strain SN15 / ATCC MYA-4574 / FGSC 10173)</name>
    <name type="common">Glume blotch fungus</name>
    <name type="synonym">Parastagonospora nodorum</name>
    <dbReference type="NCBI Taxonomy" id="321614"/>
    <lineage>
        <taxon>Eukaryota</taxon>
        <taxon>Fungi</taxon>
        <taxon>Dikarya</taxon>
        <taxon>Ascomycota</taxon>
        <taxon>Pezizomycotina</taxon>
        <taxon>Dothideomycetes</taxon>
        <taxon>Pleosporomycetidae</taxon>
        <taxon>Pleosporales</taxon>
        <taxon>Pleosporineae</taxon>
        <taxon>Phaeosphaeriaceae</taxon>
        <taxon>Parastagonospora</taxon>
    </lineage>
</organism>